<feature type="DNA-binding region" description="H-T-H motif" evidence="4">
    <location>
        <begin position="41"/>
        <end position="60"/>
    </location>
</feature>
<evidence type="ECO:0000259" key="6">
    <source>
        <dbReference type="PROSITE" id="PS50977"/>
    </source>
</evidence>
<dbReference type="InterPro" id="IPR025996">
    <property type="entry name" value="MT1864/Rv1816-like_C"/>
</dbReference>
<dbReference type="PRINTS" id="PR00455">
    <property type="entry name" value="HTHTETR"/>
</dbReference>
<dbReference type="InterPro" id="IPR036271">
    <property type="entry name" value="Tet_transcr_reg_TetR-rel_C_sf"/>
</dbReference>
<dbReference type="InterPro" id="IPR009057">
    <property type="entry name" value="Homeodomain-like_sf"/>
</dbReference>
<proteinExistence type="predicted"/>
<dbReference type="Proteomes" id="UP000189935">
    <property type="component" value="Chromosome I"/>
</dbReference>
<dbReference type="PROSITE" id="PS50977">
    <property type="entry name" value="HTH_TETR_2"/>
    <property type="match status" value="1"/>
</dbReference>
<dbReference type="AlphaFoldDB" id="A0A1M6Q0U9"/>
<dbReference type="SUPFAM" id="SSF48498">
    <property type="entry name" value="Tetracyclin repressor-like, C-terminal domain"/>
    <property type="match status" value="1"/>
</dbReference>
<dbReference type="GO" id="GO:0000976">
    <property type="term" value="F:transcription cis-regulatory region binding"/>
    <property type="evidence" value="ECO:0007669"/>
    <property type="project" value="TreeGrafter"/>
</dbReference>
<dbReference type="InterPro" id="IPR001647">
    <property type="entry name" value="HTH_TetR"/>
</dbReference>
<evidence type="ECO:0000313" key="8">
    <source>
        <dbReference type="Proteomes" id="UP000189935"/>
    </source>
</evidence>
<evidence type="ECO:0000256" key="5">
    <source>
        <dbReference type="SAM" id="MobiDB-lite"/>
    </source>
</evidence>
<evidence type="ECO:0000256" key="4">
    <source>
        <dbReference type="PROSITE-ProRule" id="PRU00335"/>
    </source>
</evidence>
<dbReference type="EMBL" id="LT670844">
    <property type="protein sequence ID" value="SHK13849.1"/>
    <property type="molecule type" value="Genomic_DNA"/>
</dbReference>
<evidence type="ECO:0000256" key="3">
    <source>
        <dbReference type="ARBA" id="ARBA00023163"/>
    </source>
</evidence>
<feature type="compositionally biased region" description="Basic residues" evidence="5">
    <location>
        <begin position="1"/>
        <end position="14"/>
    </location>
</feature>
<accession>A0A1M6Q0U9</accession>
<organism evidence="7 8">
    <name type="scientific">Bradyrhizobium lablabi</name>
    <dbReference type="NCBI Taxonomy" id="722472"/>
    <lineage>
        <taxon>Bacteria</taxon>
        <taxon>Pseudomonadati</taxon>
        <taxon>Pseudomonadota</taxon>
        <taxon>Alphaproteobacteria</taxon>
        <taxon>Hyphomicrobiales</taxon>
        <taxon>Nitrobacteraceae</taxon>
        <taxon>Bradyrhizobium</taxon>
    </lineage>
</organism>
<dbReference type="Pfam" id="PF13305">
    <property type="entry name" value="TetR_C_33"/>
    <property type="match status" value="1"/>
</dbReference>
<sequence length="218" mass="24241">MRRPLAVRSQRKPKGSGQERREEIIAAAKELFMTEGFAKVTTRAIAEKAGLSQTGVYLYFPAKEDILKAIGDETHDAISAAFDRAAAKPGTPREIFRRLIHAYIDYGLSHPAEYHLTFTVGPDALTPMAKDFSRPLELQEAGARSFMRFRDHLTKLAPAGLMGDLDPMFATQMLWLVGHGAVSLLTTRSHFPWADKEKLIAALEDVMINGMAKMKARL</sequence>
<dbReference type="GO" id="GO:0003700">
    <property type="term" value="F:DNA-binding transcription factor activity"/>
    <property type="evidence" value="ECO:0007669"/>
    <property type="project" value="TreeGrafter"/>
</dbReference>
<name>A0A1M6Q0U9_9BRAD</name>
<evidence type="ECO:0000256" key="1">
    <source>
        <dbReference type="ARBA" id="ARBA00023015"/>
    </source>
</evidence>
<keyword evidence="2 4" id="KW-0238">DNA-binding</keyword>
<feature type="region of interest" description="Disordered" evidence="5">
    <location>
        <begin position="1"/>
        <end position="20"/>
    </location>
</feature>
<feature type="domain" description="HTH tetR-type" evidence="6">
    <location>
        <begin position="18"/>
        <end position="78"/>
    </location>
</feature>
<dbReference type="PANTHER" id="PTHR30055">
    <property type="entry name" value="HTH-TYPE TRANSCRIPTIONAL REGULATOR RUTR"/>
    <property type="match status" value="1"/>
</dbReference>
<dbReference type="SUPFAM" id="SSF46689">
    <property type="entry name" value="Homeodomain-like"/>
    <property type="match status" value="1"/>
</dbReference>
<dbReference type="Pfam" id="PF00440">
    <property type="entry name" value="TetR_N"/>
    <property type="match status" value="1"/>
</dbReference>
<dbReference type="Gene3D" id="1.10.357.10">
    <property type="entry name" value="Tetracycline Repressor, domain 2"/>
    <property type="match status" value="1"/>
</dbReference>
<dbReference type="InterPro" id="IPR023772">
    <property type="entry name" value="DNA-bd_HTH_TetR-type_CS"/>
</dbReference>
<protein>
    <submittedName>
        <fullName evidence="7">Transcriptional regulator, TetR family</fullName>
    </submittedName>
</protein>
<dbReference type="PROSITE" id="PS01081">
    <property type="entry name" value="HTH_TETR_1"/>
    <property type="match status" value="1"/>
</dbReference>
<dbReference type="InterPro" id="IPR050109">
    <property type="entry name" value="HTH-type_TetR-like_transc_reg"/>
</dbReference>
<reference evidence="7 8" key="1">
    <citation type="submission" date="2016-11" db="EMBL/GenBank/DDBJ databases">
        <authorList>
            <person name="Jaros S."/>
            <person name="Januszkiewicz K."/>
            <person name="Wedrychowicz H."/>
        </authorList>
    </citation>
    <scope>NUCLEOTIDE SEQUENCE [LARGE SCALE GENOMIC DNA]</scope>
    <source>
        <strain evidence="7 8">GAS499</strain>
    </source>
</reference>
<keyword evidence="3" id="KW-0804">Transcription</keyword>
<dbReference type="PANTHER" id="PTHR30055:SF234">
    <property type="entry name" value="HTH-TYPE TRANSCRIPTIONAL REGULATOR BETI"/>
    <property type="match status" value="1"/>
</dbReference>
<gene>
    <name evidence="7" type="ORF">SAMN05444159_2522</name>
</gene>
<keyword evidence="1" id="KW-0805">Transcription regulation</keyword>
<evidence type="ECO:0000313" key="7">
    <source>
        <dbReference type="EMBL" id="SHK13849.1"/>
    </source>
</evidence>
<evidence type="ECO:0000256" key="2">
    <source>
        <dbReference type="ARBA" id="ARBA00023125"/>
    </source>
</evidence>